<dbReference type="OrthoDB" id="10058437at2759"/>
<dbReference type="InterPro" id="IPR033516">
    <property type="entry name" value="CARD8/ASC/NALP1_CARD"/>
</dbReference>
<dbReference type="InterPro" id="IPR004020">
    <property type="entry name" value="DAPIN"/>
</dbReference>
<dbReference type="SMART" id="SM01289">
    <property type="entry name" value="PYRIN"/>
    <property type="match status" value="1"/>
</dbReference>
<evidence type="ECO:0000256" key="6">
    <source>
        <dbReference type="ARBA" id="ARBA00023233"/>
    </source>
</evidence>
<dbReference type="PROSITE" id="PS50824">
    <property type="entry name" value="DAPIN"/>
    <property type="match status" value="1"/>
</dbReference>
<evidence type="ECO:0000256" key="3">
    <source>
        <dbReference type="ARBA" id="ARBA00022588"/>
    </source>
</evidence>
<evidence type="ECO:0000256" key="4">
    <source>
        <dbReference type="ARBA" id="ARBA00022859"/>
    </source>
</evidence>
<evidence type="ECO:0000259" key="8">
    <source>
        <dbReference type="PROSITE" id="PS50824"/>
    </source>
</evidence>
<dbReference type="CDD" id="cd08330">
    <property type="entry name" value="CARD_ASC_NALP1"/>
    <property type="match status" value="1"/>
</dbReference>
<organism evidence="9 10">
    <name type="scientific">Python bivittatus</name>
    <name type="common">Burmese python</name>
    <name type="synonym">Python molurus bivittatus</name>
    <dbReference type="NCBI Taxonomy" id="176946"/>
    <lineage>
        <taxon>Eukaryota</taxon>
        <taxon>Metazoa</taxon>
        <taxon>Chordata</taxon>
        <taxon>Craniata</taxon>
        <taxon>Vertebrata</taxon>
        <taxon>Euteleostomi</taxon>
        <taxon>Lepidosauria</taxon>
        <taxon>Squamata</taxon>
        <taxon>Bifurcata</taxon>
        <taxon>Unidentata</taxon>
        <taxon>Episquamata</taxon>
        <taxon>Toxicofera</taxon>
        <taxon>Serpentes</taxon>
        <taxon>Henophidia</taxon>
        <taxon>Pythonidae</taxon>
        <taxon>Python</taxon>
    </lineage>
</organism>
<dbReference type="PANTHER" id="PTHR46985">
    <property type="entry name" value="NACHT, LRR AND PYD DOMAINS-CONTAINING PROTEIN 1"/>
    <property type="match status" value="1"/>
</dbReference>
<dbReference type="GO" id="GO:0045087">
    <property type="term" value="P:innate immune response"/>
    <property type="evidence" value="ECO:0007669"/>
    <property type="project" value="UniProtKB-KW"/>
</dbReference>
<dbReference type="PANTHER" id="PTHR46985:SF2">
    <property type="entry name" value="APOPTOSIS-ASSOCIATED SPECK-LIKE PROTEIN CONTAINING A CARD"/>
    <property type="match status" value="1"/>
</dbReference>
<dbReference type="GO" id="GO:0061702">
    <property type="term" value="C:canonical inflammasome complex"/>
    <property type="evidence" value="ECO:0007669"/>
    <property type="project" value="UniProtKB-SubCell"/>
</dbReference>
<dbReference type="OMA" id="EVMINVY"/>
<evidence type="ECO:0000259" key="7">
    <source>
        <dbReference type="PROSITE" id="PS50209"/>
    </source>
</evidence>
<dbReference type="InterPro" id="IPR051249">
    <property type="entry name" value="NLRP_Inflammasome"/>
</dbReference>
<dbReference type="CDD" id="cd08321">
    <property type="entry name" value="Pyrin_ASC-like"/>
    <property type="match status" value="1"/>
</dbReference>
<dbReference type="Proteomes" id="UP000695026">
    <property type="component" value="Unplaced"/>
</dbReference>
<dbReference type="SUPFAM" id="SSF47986">
    <property type="entry name" value="DEATH domain"/>
    <property type="match status" value="2"/>
</dbReference>
<keyword evidence="3" id="KW-0399">Innate immunity</keyword>
<reference evidence="10" key="1">
    <citation type="submission" date="2025-08" db="UniProtKB">
        <authorList>
            <consortium name="RefSeq"/>
        </authorList>
    </citation>
    <scope>IDENTIFICATION</scope>
    <source>
        <tissue evidence="10">Liver</tissue>
    </source>
</reference>
<keyword evidence="9" id="KW-1185">Reference proteome</keyword>
<dbReference type="GeneID" id="103066252"/>
<feature type="domain" description="Pyrin" evidence="8">
    <location>
        <begin position="1"/>
        <end position="92"/>
    </location>
</feature>
<accession>A0A9F2RB52</accession>
<keyword evidence="4" id="KW-0391">Immunity</keyword>
<evidence type="ECO:0000256" key="5">
    <source>
        <dbReference type="ARBA" id="ARBA00023198"/>
    </source>
</evidence>
<protein>
    <submittedName>
        <fullName evidence="10">Apoptosis-associated speck-like protein containing a CARD</fullName>
    </submittedName>
</protein>
<sequence length="202" mass="23462">MAKNVRCYLREALEDLTEDELRKFKANLNEFQVRPGYNNVPKGRLQKADALDLSDLLISYYGEDYALEVTAAVLSDSNCKPQARKLLKATEKGACSFVQSPMPHFSTHSRKAEVQPSEVHFIERHREALIQRTATVEGILDRLHGVVLNDEQYQKIITKRTNQDKMRELYKLLPSWNRYCKDLLYEVLKEKNKFLIDDLEGQ</sequence>
<dbReference type="InterPro" id="IPR001315">
    <property type="entry name" value="CARD"/>
</dbReference>
<dbReference type="AlphaFoldDB" id="A0A9F2RB52"/>
<comment type="subcellular location">
    <subcellularLocation>
        <location evidence="1">Inflammasome</location>
    </subcellularLocation>
</comment>
<dbReference type="RefSeq" id="XP_007440902.1">
    <property type="nucleotide sequence ID" value="XM_007440840.3"/>
</dbReference>
<evidence type="ECO:0000313" key="10">
    <source>
        <dbReference type="RefSeq" id="XP_007440902.1"/>
    </source>
</evidence>
<keyword evidence="5" id="KW-0395">Inflammatory response</keyword>
<evidence type="ECO:0000256" key="2">
    <source>
        <dbReference type="ARBA" id="ARBA00022490"/>
    </source>
</evidence>
<dbReference type="Gene3D" id="1.10.533.10">
    <property type="entry name" value="Death Domain, Fas"/>
    <property type="match status" value="2"/>
</dbReference>
<keyword evidence="2" id="KW-0963">Cytoplasm</keyword>
<feature type="domain" description="CARD" evidence="7">
    <location>
        <begin position="114"/>
        <end position="202"/>
    </location>
</feature>
<dbReference type="KEGG" id="pbi:103066252"/>
<dbReference type="FunFam" id="1.10.533.10:FF:000013">
    <property type="entry name" value="Apoptosis-associated speck-like protein containing a CARD"/>
    <property type="match status" value="1"/>
</dbReference>
<dbReference type="Pfam" id="PF02758">
    <property type="entry name" value="PYRIN"/>
    <property type="match status" value="1"/>
</dbReference>
<keyword evidence="6" id="KW-1271">Inflammasome</keyword>
<evidence type="ECO:0000313" key="9">
    <source>
        <dbReference type="Proteomes" id="UP000695026"/>
    </source>
</evidence>
<dbReference type="GO" id="GO:0006954">
    <property type="term" value="P:inflammatory response"/>
    <property type="evidence" value="ECO:0007669"/>
    <property type="project" value="UniProtKB-KW"/>
</dbReference>
<gene>
    <name evidence="10" type="primary">LOC103066252</name>
</gene>
<dbReference type="InterPro" id="IPR011029">
    <property type="entry name" value="DEATH-like_dom_sf"/>
</dbReference>
<dbReference type="PROSITE" id="PS50209">
    <property type="entry name" value="CARD"/>
    <property type="match status" value="1"/>
</dbReference>
<dbReference type="GO" id="GO:0042981">
    <property type="term" value="P:regulation of apoptotic process"/>
    <property type="evidence" value="ECO:0007669"/>
    <property type="project" value="InterPro"/>
</dbReference>
<dbReference type="Pfam" id="PF00619">
    <property type="entry name" value="CARD"/>
    <property type="match status" value="1"/>
</dbReference>
<evidence type="ECO:0000256" key="1">
    <source>
        <dbReference type="ARBA" id="ARBA00004110"/>
    </source>
</evidence>
<proteinExistence type="predicted"/>
<name>A0A9F2RB52_PYTBI</name>